<dbReference type="PRINTS" id="PR01853">
    <property type="entry name" value="YAJCTRNLCASE"/>
</dbReference>
<dbReference type="SMART" id="SM01323">
    <property type="entry name" value="YajC"/>
    <property type="match status" value="1"/>
</dbReference>
<keyword evidence="8" id="KW-0811">Translocation</keyword>
<evidence type="ECO:0000256" key="1">
    <source>
        <dbReference type="ARBA" id="ARBA00004162"/>
    </source>
</evidence>
<dbReference type="Proteomes" id="UP000294937">
    <property type="component" value="Unassembled WGS sequence"/>
</dbReference>
<feature type="compositionally biased region" description="Basic and acidic residues" evidence="10">
    <location>
        <begin position="96"/>
        <end position="108"/>
    </location>
</feature>
<accession>A0A4R3L8U3</accession>
<evidence type="ECO:0000256" key="8">
    <source>
        <dbReference type="ARBA" id="ARBA00023010"/>
    </source>
</evidence>
<dbReference type="PANTHER" id="PTHR33909:SF1">
    <property type="entry name" value="SEC TRANSLOCON ACCESSORY COMPLEX SUBUNIT YAJC"/>
    <property type="match status" value="1"/>
</dbReference>
<dbReference type="GO" id="GO:0015031">
    <property type="term" value="P:protein transport"/>
    <property type="evidence" value="ECO:0007669"/>
    <property type="project" value="UniProtKB-KW"/>
</dbReference>
<sequence>MPQQYTSLIMIAFVFIAFYFFLMRPQQKQQKQRAQMLSALKKGDRVITIGGIHGSIVDLTEEKVTLKVSDNTRLVFERSAINAVTNAEETTTVNTESKKEEKEVSEEK</sequence>
<dbReference type="RefSeq" id="WP_131922877.1">
    <property type="nucleotide sequence ID" value="NZ_SMAG01000001.1"/>
</dbReference>
<evidence type="ECO:0000256" key="11">
    <source>
        <dbReference type="SAM" id="Phobius"/>
    </source>
</evidence>
<proteinExistence type="inferred from homology"/>
<comment type="similarity">
    <text evidence="2">Belongs to the YajC family.</text>
</comment>
<keyword evidence="5 11" id="KW-0812">Transmembrane</keyword>
<comment type="caution">
    <text evidence="12">The sequence shown here is derived from an EMBL/GenBank/DDBJ whole genome shotgun (WGS) entry which is preliminary data.</text>
</comment>
<evidence type="ECO:0000256" key="10">
    <source>
        <dbReference type="SAM" id="MobiDB-lite"/>
    </source>
</evidence>
<evidence type="ECO:0000256" key="9">
    <source>
        <dbReference type="ARBA" id="ARBA00023136"/>
    </source>
</evidence>
<evidence type="ECO:0000313" key="13">
    <source>
        <dbReference type="Proteomes" id="UP000294937"/>
    </source>
</evidence>
<feature type="transmembrane region" description="Helical" evidence="11">
    <location>
        <begin position="6"/>
        <end position="23"/>
    </location>
</feature>
<keyword evidence="6" id="KW-0653">Protein transport</keyword>
<dbReference type="EMBL" id="SMAG01000001">
    <property type="protein sequence ID" value="TCS96461.1"/>
    <property type="molecule type" value="Genomic_DNA"/>
</dbReference>
<keyword evidence="9 11" id="KW-0472">Membrane</keyword>
<protein>
    <submittedName>
        <fullName evidence="12">Preprotein translocase subunit YajC</fullName>
    </submittedName>
</protein>
<evidence type="ECO:0000256" key="4">
    <source>
        <dbReference type="ARBA" id="ARBA00022475"/>
    </source>
</evidence>
<keyword evidence="3" id="KW-0813">Transport</keyword>
<evidence type="ECO:0000256" key="2">
    <source>
        <dbReference type="ARBA" id="ARBA00006742"/>
    </source>
</evidence>
<gene>
    <name evidence="12" type="ORF">EDD58_10194</name>
</gene>
<evidence type="ECO:0000256" key="5">
    <source>
        <dbReference type="ARBA" id="ARBA00022692"/>
    </source>
</evidence>
<dbReference type="AlphaFoldDB" id="A0A4R3L8U3"/>
<dbReference type="NCBIfam" id="TIGR00739">
    <property type="entry name" value="yajC"/>
    <property type="match status" value="1"/>
</dbReference>
<keyword evidence="13" id="KW-1185">Reference proteome</keyword>
<name>A0A4R3L8U3_9BACL</name>
<dbReference type="PANTHER" id="PTHR33909">
    <property type="entry name" value="SEC TRANSLOCON ACCESSORY COMPLEX SUBUNIT YAJC"/>
    <property type="match status" value="1"/>
</dbReference>
<comment type="subcellular location">
    <subcellularLocation>
        <location evidence="1">Cell membrane</location>
        <topology evidence="1">Single-pass membrane protein</topology>
    </subcellularLocation>
</comment>
<evidence type="ECO:0000256" key="6">
    <source>
        <dbReference type="ARBA" id="ARBA00022927"/>
    </source>
</evidence>
<dbReference type="GO" id="GO:0005886">
    <property type="term" value="C:plasma membrane"/>
    <property type="evidence" value="ECO:0007669"/>
    <property type="project" value="UniProtKB-SubCell"/>
</dbReference>
<evidence type="ECO:0000313" key="12">
    <source>
        <dbReference type="EMBL" id="TCS96461.1"/>
    </source>
</evidence>
<evidence type="ECO:0000256" key="3">
    <source>
        <dbReference type="ARBA" id="ARBA00022448"/>
    </source>
</evidence>
<dbReference type="InterPro" id="IPR003849">
    <property type="entry name" value="Preprotein_translocase_YajC"/>
</dbReference>
<keyword evidence="7 11" id="KW-1133">Transmembrane helix</keyword>
<feature type="region of interest" description="Disordered" evidence="10">
    <location>
        <begin position="87"/>
        <end position="108"/>
    </location>
</feature>
<reference evidence="12 13" key="1">
    <citation type="submission" date="2019-03" db="EMBL/GenBank/DDBJ databases">
        <title>Genomic Encyclopedia of Type Strains, Phase IV (KMG-IV): sequencing the most valuable type-strain genomes for metagenomic binning, comparative biology and taxonomic classification.</title>
        <authorList>
            <person name="Goeker M."/>
        </authorList>
    </citation>
    <scope>NUCLEOTIDE SEQUENCE [LARGE SCALE GENOMIC DNA]</scope>
    <source>
        <strain evidence="12 13">DSM 45707</strain>
    </source>
</reference>
<dbReference type="OrthoDB" id="9800132at2"/>
<evidence type="ECO:0000256" key="7">
    <source>
        <dbReference type="ARBA" id="ARBA00022989"/>
    </source>
</evidence>
<dbReference type="Pfam" id="PF02699">
    <property type="entry name" value="YajC"/>
    <property type="match status" value="1"/>
</dbReference>
<keyword evidence="4" id="KW-1003">Cell membrane</keyword>
<organism evidence="12 13">
    <name type="scientific">Hazenella coriacea</name>
    <dbReference type="NCBI Taxonomy" id="1179467"/>
    <lineage>
        <taxon>Bacteria</taxon>
        <taxon>Bacillati</taxon>
        <taxon>Bacillota</taxon>
        <taxon>Bacilli</taxon>
        <taxon>Bacillales</taxon>
        <taxon>Thermoactinomycetaceae</taxon>
        <taxon>Hazenella</taxon>
    </lineage>
</organism>